<proteinExistence type="predicted"/>
<sequence>MHARQTPVLFPQSIGMDVAKVNDEDAKKLLTKIQSSAPASSPHLPLTMKFIKLWQGKARNNVHFNAKTYIFKAWLLERGEYGQTKNDLTSSLRGTGT</sequence>
<dbReference type="EMBL" id="KV919096">
    <property type="protein sequence ID" value="OSX71960.1"/>
    <property type="molecule type" value="Genomic_DNA"/>
</dbReference>
<dbReference type="Proteomes" id="UP000218209">
    <property type="component" value="Unassembled WGS sequence"/>
</dbReference>
<keyword evidence="2" id="KW-1185">Reference proteome</keyword>
<evidence type="ECO:0000313" key="1">
    <source>
        <dbReference type="EMBL" id="OSX71960.1"/>
    </source>
</evidence>
<protein>
    <submittedName>
        <fullName evidence="1">Uncharacterized protein</fullName>
    </submittedName>
</protein>
<organism evidence="1 2">
    <name type="scientific">Porphyra umbilicalis</name>
    <name type="common">Purple laver</name>
    <name type="synonym">Red alga</name>
    <dbReference type="NCBI Taxonomy" id="2786"/>
    <lineage>
        <taxon>Eukaryota</taxon>
        <taxon>Rhodophyta</taxon>
        <taxon>Bangiophyceae</taxon>
        <taxon>Bangiales</taxon>
        <taxon>Bangiaceae</taxon>
        <taxon>Porphyra</taxon>
    </lineage>
</organism>
<reference evidence="1 2" key="1">
    <citation type="submission" date="2017-03" db="EMBL/GenBank/DDBJ databases">
        <title>WGS assembly of Porphyra umbilicalis.</title>
        <authorList>
            <person name="Brawley S.H."/>
            <person name="Blouin N.A."/>
            <person name="Ficko-Blean E."/>
            <person name="Wheeler G.L."/>
            <person name="Lohr M."/>
            <person name="Goodson H.V."/>
            <person name="Jenkins J.W."/>
            <person name="Blaby-Haas C.E."/>
            <person name="Helliwell K.E."/>
            <person name="Chan C."/>
            <person name="Marriage T."/>
            <person name="Bhattacharya D."/>
            <person name="Klein A.S."/>
            <person name="Badis Y."/>
            <person name="Brodie J."/>
            <person name="Cao Y."/>
            <person name="Collen J."/>
            <person name="Dittami S.M."/>
            <person name="Gachon C.M."/>
            <person name="Green B.R."/>
            <person name="Karpowicz S."/>
            <person name="Kim J.W."/>
            <person name="Kudahl U."/>
            <person name="Lin S."/>
            <person name="Michel G."/>
            <person name="Mittag M."/>
            <person name="Olson B.J."/>
            <person name="Pangilinan J."/>
            <person name="Peng Y."/>
            <person name="Qiu H."/>
            <person name="Shu S."/>
            <person name="Singer J.T."/>
            <person name="Smith A.G."/>
            <person name="Sprecher B.N."/>
            <person name="Wagner V."/>
            <person name="Wang W."/>
            <person name="Wang Z.-Y."/>
            <person name="Yan J."/>
            <person name="Yarish C."/>
            <person name="Zoeuner-Riek S."/>
            <person name="Zhuang Y."/>
            <person name="Zou Y."/>
            <person name="Lindquist E.A."/>
            <person name="Grimwood J."/>
            <person name="Barry K."/>
            <person name="Rokhsar D.S."/>
            <person name="Schmutz J."/>
            <person name="Stiller J.W."/>
            <person name="Grossman A.R."/>
            <person name="Prochnik S.E."/>
        </authorList>
    </citation>
    <scope>NUCLEOTIDE SEQUENCE [LARGE SCALE GENOMIC DNA]</scope>
    <source>
        <strain evidence="1">4086291</strain>
    </source>
</reference>
<dbReference type="AlphaFoldDB" id="A0A1X6NTY1"/>
<evidence type="ECO:0000313" key="2">
    <source>
        <dbReference type="Proteomes" id="UP000218209"/>
    </source>
</evidence>
<accession>A0A1X6NTY1</accession>
<name>A0A1X6NTY1_PORUM</name>
<gene>
    <name evidence="1" type="ORF">BU14_0486s0006</name>
</gene>